<keyword evidence="10 11" id="KW-0472">Membrane</keyword>
<feature type="transmembrane region" description="Helical" evidence="11">
    <location>
        <begin position="157"/>
        <end position="177"/>
    </location>
</feature>
<evidence type="ECO:0000256" key="10">
    <source>
        <dbReference type="ARBA" id="ARBA00023136"/>
    </source>
</evidence>
<feature type="transmembrane region" description="Helical" evidence="11">
    <location>
        <begin position="337"/>
        <end position="358"/>
    </location>
</feature>
<reference evidence="13 14" key="1">
    <citation type="submission" date="2014-08" db="EMBL/GenBank/DDBJ databases">
        <title>Porphyromonas gingivicanis strain:COT-022_OH1391 Genome sequencing.</title>
        <authorList>
            <person name="Wallis C."/>
            <person name="Deusch O."/>
            <person name="O'Flynn C."/>
            <person name="Davis I."/>
            <person name="Jospin G."/>
            <person name="Darling A.E."/>
            <person name="Coil D.A."/>
            <person name="Alexiev A."/>
            <person name="Horsfall A."/>
            <person name="Kirkwood N."/>
            <person name="Harris S."/>
            <person name="Eisen J.A."/>
        </authorList>
    </citation>
    <scope>NUCLEOTIDE SEQUENCE [LARGE SCALE GENOMIC DNA]</scope>
    <source>
        <strain evidence="14">COT-022 OH1391</strain>
    </source>
</reference>
<dbReference type="OrthoDB" id="9770315at2"/>
<dbReference type="GO" id="GO:0005524">
    <property type="term" value="F:ATP binding"/>
    <property type="evidence" value="ECO:0007669"/>
    <property type="project" value="UniProtKB-UniRule"/>
</dbReference>
<evidence type="ECO:0000256" key="9">
    <source>
        <dbReference type="ARBA" id="ARBA00022989"/>
    </source>
</evidence>
<dbReference type="GO" id="GO:0005886">
    <property type="term" value="C:plasma membrane"/>
    <property type="evidence" value="ECO:0007669"/>
    <property type="project" value="UniProtKB-SubCell"/>
</dbReference>
<dbReference type="AlphaFoldDB" id="A0A0A2G2F4"/>
<dbReference type="Pfam" id="PF00122">
    <property type="entry name" value="E1-E2_ATPase"/>
    <property type="match status" value="1"/>
</dbReference>
<dbReference type="InterPro" id="IPR027256">
    <property type="entry name" value="P-typ_ATPase_IB"/>
</dbReference>
<evidence type="ECO:0000256" key="6">
    <source>
        <dbReference type="ARBA" id="ARBA00022741"/>
    </source>
</evidence>
<dbReference type="SFLD" id="SFLDS00003">
    <property type="entry name" value="Haloacid_Dehalogenase"/>
    <property type="match status" value="1"/>
</dbReference>
<evidence type="ECO:0000256" key="8">
    <source>
        <dbReference type="ARBA" id="ARBA00022967"/>
    </source>
</evidence>
<dbReference type="FunFam" id="3.30.70.100:FF:000001">
    <property type="entry name" value="ATPase copper transporting beta"/>
    <property type="match status" value="1"/>
</dbReference>
<dbReference type="InterPro" id="IPR023298">
    <property type="entry name" value="ATPase_P-typ_TM_dom_sf"/>
</dbReference>
<evidence type="ECO:0000256" key="7">
    <source>
        <dbReference type="ARBA" id="ARBA00022840"/>
    </source>
</evidence>
<dbReference type="PANTHER" id="PTHR43520:SF8">
    <property type="entry name" value="P-TYPE CU(+) TRANSPORTER"/>
    <property type="match status" value="1"/>
</dbReference>
<dbReference type="InterPro" id="IPR023299">
    <property type="entry name" value="ATPase_P-typ_cyto_dom_N"/>
</dbReference>
<dbReference type="Pfam" id="PF00403">
    <property type="entry name" value="HMA"/>
    <property type="match status" value="1"/>
</dbReference>
<dbReference type="NCBIfam" id="TIGR01512">
    <property type="entry name" value="ATPase-IB2_Cd"/>
    <property type="match status" value="1"/>
</dbReference>
<proteinExistence type="inferred from homology"/>
<dbReference type="EMBL" id="JQZW01000013">
    <property type="protein sequence ID" value="KGN97386.1"/>
    <property type="molecule type" value="Genomic_DNA"/>
</dbReference>
<dbReference type="CDD" id="cd00371">
    <property type="entry name" value="HMA"/>
    <property type="match status" value="1"/>
</dbReference>
<dbReference type="InterPro" id="IPR017969">
    <property type="entry name" value="Heavy-metal-associated_CS"/>
</dbReference>
<gene>
    <name evidence="13" type="ORF">HQ36_07465</name>
</gene>
<feature type="transmembrane region" description="Helical" evidence="11">
    <location>
        <begin position="93"/>
        <end position="113"/>
    </location>
</feature>
<evidence type="ECO:0000259" key="12">
    <source>
        <dbReference type="PROSITE" id="PS50846"/>
    </source>
</evidence>
<dbReference type="Gene3D" id="3.40.1110.10">
    <property type="entry name" value="Calcium-transporting ATPase, cytoplasmic domain N"/>
    <property type="match status" value="1"/>
</dbReference>
<dbReference type="Gene3D" id="3.40.50.1000">
    <property type="entry name" value="HAD superfamily/HAD-like"/>
    <property type="match status" value="1"/>
</dbReference>
<dbReference type="SFLD" id="SFLDF00027">
    <property type="entry name" value="p-type_atpase"/>
    <property type="match status" value="1"/>
</dbReference>
<keyword evidence="4 11" id="KW-0812">Transmembrane</keyword>
<evidence type="ECO:0000313" key="13">
    <source>
        <dbReference type="EMBL" id="KGN97386.1"/>
    </source>
</evidence>
<evidence type="ECO:0000256" key="2">
    <source>
        <dbReference type="ARBA" id="ARBA00006024"/>
    </source>
</evidence>
<dbReference type="Gene3D" id="2.70.150.10">
    <property type="entry name" value="Calcium-transporting ATPase, cytoplasmic transduction domain A"/>
    <property type="match status" value="1"/>
</dbReference>
<dbReference type="PRINTS" id="PR00943">
    <property type="entry name" value="CUATPASE"/>
</dbReference>
<comment type="subcellular location">
    <subcellularLocation>
        <location evidence="1">Cell membrane</location>
        <topology evidence="1">Multi-pass membrane protein</topology>
    </subcellularLocation>
</comment>
<dbReference type="GO" id="GO:0043682">
    <property type="term" value="F:P-type divalent copper transporter activity"/>
    <property type="evidence" value="ECO:0007669"/>
    <property type="project" value="TreeGrafter"/>
</dbReference>
<keyword evidence="5 11" id="KW-0479">Metal-binding</keyword>
<feature type="transmembrane region" description="Helical" evidence="11">
    <location>
        <begin position="183"/>
        <end position="203"/>
    </location>
</feature>
<dbReference type="SUPFAM" id="SSF56784">
    <property type="entry name" value="HAD-like"/>
    <property type="match status" value="1"/>
</dbReference>
<dbReference type="RefSeq" id="WP_036884829.1">
    <property type="nucleotide sequence ID" value="NZ_JQZW01000013.1"/>
</dbReference>
<protein>
    <recommendedName>
        <fullName evidence="12">HMA domain-containing protein</fullName>
    </recommendedName>
</protein>
<dbReference type="InterPro" id="IPR008250">
    <property type="entry name" value="ATPase_P-typ_transduc_dom_A_sf"/>
</dbReference>
<evidence type="ECO:0000313" key="14">
    <source>
        <dbReference type="Proteomes" id="UP000030134"/>
    </source>
</evidence>
<dbReference type="GO" id="GO:0055070">
    <property type="term" value="P:copper ion homeostasis"/>
    <property type="evidence" value="ECO:0007669"/>
    <property type="project" value="TreeGrafter"/>
</dbReference>
<feature type="transmembrane region" description="Helical" evidence="11">
    <location>
        <begin position="670"/>
        <end position="695"/>
    </location>
</feature>
<sequence>MKLTRRSFPVIGMHCTACAQKIEQALDKVAGIEEANVLYNERMLHVDYKDELIGIEEIAQRVKDIGFELITADTGQELNERRRKAQEKELKRMRLDTIGAGISTIVMMVMMWWHWSETLHRIGMLLPATAVFFIFASRFHIAALKQLRHGIFSMDTLVSLSTTVSFIAGNIALWHSLLPAQDAHLYFDATVMIPAFVLLGKWLEQKATVKTGDAIASILNRTPKWAMVMRDGVATELPVELIKVGDKVRVRAGETIPVDGVVTKGSSTVDEKLISGEPIPVEKEIGSIVYAGTINGTGAFTMEAQSVGSETVLGNIIETIRKAETEKPPIRRIADKIASIFVPVVGLLSLLTFLLWYFFGGDGDADAVSFAIRCAVSVLVISCPCALGLATPTALTVLIGETAKRHILIRKAATMELLPHITTVFLDKTGTITAGMPEVVSEKWHISTEEQPFYQSVLYTLERESTHPLADAICRFLADTHKEEHSFTSINTVVGKGIEAELEGKKYRIGNASFVGTTLSTSSGTDVYMTCEDSLIVHLTIEDRVTEESREAIADMQKMGLKVVLLTGDNELSAQYAASVSGIQEYHAGLLPSEKLSIVQSAIDRGEKVAMIGDGINDSEALSYAHVSASFASGSDIAISVADLTFLKHDLRLFPKTIQMMEQGLKTIRLNFFWALIYNALAIPIAAGVLFPIWGIFITPALSGAAMAFSSLSVVSNSLLLKKRLHGK</sequence>
<evidence type="ECO:0000256" key="4">
    <source>
        <dbReference type="ARBA" id="ARBA00022692"/>
    </source>
</evidence>
<organism evidence="13 14">
    <name type="scientific">Porphyromonas gingivicanis</name>
    <dbReference type="NCBI Taxonomy" id="266762"/>
    <lineage>
        <taxon>Bacteria</taxon>
        <taxon>Pseudomonadati</taxon>
        <taxon>Bacteroidota</taxon>
        <taxon>Bacteroidia</taxon>
        <taxon>Bacteroidales</taxon>
        <taxon>Porphyromonadaceae</taxon>
        <taxon>Porphyromonas</taxon>
    </lineage>
</organism>
<dbReference type="NCBIfam" id="TIGR01525">
    <property type="entry name" value="ATPase-IB_hvy"/>
    <property type="match status" value="1"/>
</dbReference>
<dbReference type="Pfam" id="PF00702">
    <property type="entry name" value="Hydrolase"/>
    <property type="match status" value="1"/>
</dbReference>
<evidence type="ECO:0000256" key="1">
    <source>
        <dbReference type="ARBA" id="ARBA00004651"/>
    </source>
</evidence>
<dbReference type="SUPFAM" id="SSF81653">
    <property type="entry name" value="Calcium ATPase, transduction domain A"/>
    <property type="match status" value="1"/>
</dbReference>
<feature type="transmembrane region" description="Helical" evidence="11">
    <location>
        <begin position="370"/>
        <end position="400"/>
    </location>
</feature>
<evidence type="ECO:0000256" key="3">
    <source>
        <dbReference type="ARBA" id="ARBA00022475"/>
    </source>
</evidence>
<dbReference type="Gene3D" id="3.30.70.100">
    <property type="match status" value="1"/>
</dbReference>
<dbReference type="InterPro" id="IPR036412">
    <property type="entry name" value="HAD-like_sf"/>
</dbReference>
<dbReference type="FunFam" id="2.70.150.10:FF:000020">
    <property type="entry name" value="Copper-exporting P-type ATPase A"/>
    <property type="match status" value="1"/>
</dbReference>
<dbReference type="PROSITE" id="PS50846">
    <property type="entry name" value="HMA_2"/>
    <property type="match status" value="1"/>
</dbReference>
<dbReference type="InterPro" id="IPR059000">
    <property type="entry name" value="ATPase_P-type_domA"/>
</dbReference>
<name>A0A0A2G2F4_9PORP</name>
<dbReference type="InterPro" id="IPR006121">
    <property type="entry name" value="HMA_dom"/>
</dbReference>
<feature type="transmembrane region" description="Helical" evidence="11">
    <location>
        <begin position="701"/>
        <end position="721"/>
    </location>
</feature>
<dbReference type="InterPro" id="IPR036163">
    <property type="entry name" value="HMA_dom_sf"/>
</dbReference>
<dbReference type="Proteomes" id="UP000030134">
    <property type="component" value="Unassembled WGS sequence"/>
</dbReference>
<comment type="similarity">
    <text evidence="2 11">Belongs to the cation transport ATPase (P-type) (TC 3.A.3) family. Type IB subfamily.</text>
</comment>
<comment type="caution">
    <text evidence="13">The sequence shown here is derived from an EMBL/GenBank/DDBJ whole genome shotgun (WGS) entry which is preliminary data.</text>
</comment>
<feature type="domain" description="HMA" evidence="12">
    <location>
        <begin position="4"/>
        <end position="70"/>
    </location>
</feature>
<dbReference type="SUPFAM" id="SSF81665">
    <property type="entry name" value="Calcium ATPase, transmembrane domain M"/>
    <property type="match status" value="1"/>
</dbReference>
<dbReference type="PANTHER" id="PTHR43520">
    <property type="entry name" value="ATP7, ISOFORM B"/>
    <property type="match status" value="1"/>
</dbReference>
<keyword evidence="7 11" id="KW-0067">ATP-binding</keyword>
<dbReference type="InterPro" id="IPR001757">
    <property type="entry name" value="P_typ_ATPase"/>
</dbReference>
<feature type="transmembrane region" description="Helical" evidence="11">
    <location>
        <begin position="119"/>
        <end position="136"/>
    </location>
</feature>
<dbReference type="PRINTS" id="PR00119">
    <property type="entry name" value="CATATPASE"/>
</dbReference>
<dbReference type="PROSITE" id="PS00154">
    <property type="entry name" value="ATPASE_E1_E2"/>
    <property type="match status" value="1"/>
</dbReference>
<dbReference type="eggNOG" id="COG2217">
    <property type="taxonomic scope" value="Bacteria"/>
</dbReference>
<keyword evidence="9 11" id="KW-1133">Transmembrane helix</keyword>
<dbReference type="NCBIfam" id="TIGR01511">
    <property type="entry name" value="ATPase-IB1_Cu"/>
    <property type="match status" value="1"/>
</dbReference>
<keyword evidence="8" id="KW-1278">Translocase</keyword>
<keyword evidence="14" id="KW-1185">Reference proteome</keyword>
<dbReference type="InterPro" id="IPR018303">
    <property type="entry name" value="ATPase_P-typ_P_site"/>
</dbReference>
<dbReference type="NCBIfam" id="TIGR01494">
    <property type="entry name" value="ATPase_P-type"/>
    <property type="match status" value="1"/>
</dbReference>
<evidence type="ECO:0000256" key="11">
    <source>
        <dbReference type="RuleBase" id="RU362081"/>
    </source>
</evidence>
<dbReference type="SFLD" id="SFLDG00002">
    <property type="entry name" value="C1.7:_P-type_atpase_like"/>
    <property type="match status" value="1"/>
</dbReference>
<dbReference type="GO" id="GO:0005507">
    <property type="term" value="F:copper ion binding"/>
    <property type="evidence" value="ECO:0007669"/>
    <property type="project" value="TreeGrafter"/>
</dbReference>
<keyword evidence="3 11" id="KW-1003">Cell membrane</keyword>
<dbReference type="GO" id="GO:0060003">
    <property type="term" value="P:copper ion export"/>
    <property type="evidence" value="ECO:0007669"/>
    <property type="project" value="UniProtKB-ARBA"/>
</dbReference>
<accession>A0A0A2G2F4</accession>
<dbReference type="PROSITE" id="PS01047">
    <property type="entry name" value="HMA_1"/>
    <property type="match status" value="1"/>
</dbReference>
<keyword evidence="6 11" id="KW-0547">Nucleotide-binding</keyword>
<dbReference type="InterPro" id="IPR023214">
    <property type="entry name" value="HAD_sf"/>
</dbReference>
<dbReference type="STRING" id="266762.HQ36_07465"/>
<dbReference type="GO" id="GO:0016887">
    <property type="term" value="F:ATP hydrolysis activity"/>
    <property type="evidence" value="ECO:0007669"/>
    <property type="project" value="InterPro"/>
</dbReference>
<evidence type="ECO:0000256" key="5">
    <source>
        <dbReference type="ARBA" id="ARBA00022723"/>
    </source>
</evidence>
<dbReference type="InterPro" id="IPR044492">
    <property type="entry name" value="P_typ_ATPase_HD_dom"/>
</dbReference>
<dbReference type="SUPFAM" id="SSF55008">
    <property type="entry name" value="HMA, heavy metal-associated domain"/>
    <property type="match status" value="1"/>
</dbReference>